<name>A0A3G5ADC1_9VIRU</name>
<proteinExistence type="predicted"/>
<dbReference type="EMBL" id="MK072440">
    <property type="protein sequence ID" value="AYV85118.1"/>
    <property type="molecule type" value="Genomic_DNA"/>
</dbReference>
<evidence type="ECO:0000256" key="1">
    <source>
        <dbReference type="SAM" id="Phobius"/>
    </source>
</evidence>
<protein>
    <submittedName>
        <fullName evidence="2">Putative metallopeptidase WLM domain protein</fullName>
    </submittedName>
</protein>
<organism evidence="2">
    <name type="scientific">Satyrvirus sp</name>
    <dbReference type="NCBI Taxonomy" id="2487771"/>
    <lineage>
        <taxon>Viruses</taxon>
        <taxon>Varidnaviria</taxon>
        <taxon>Bamfordvirae</taxon>
        <taxon>Nucleocytoviricota</taxon>
        <taxon>Megaviricetes</taxon>
        <taxon>Imitervirales</taxon>
        <taxon>Mimiviridae</taxon>
        <taxon>Megamimivirinae</taxon>
    </lineage>
</organism>
<sequence>MKIIHLILVIILLAILIYFFYKFFKTNSTCVKSNLNNKEYLVQNLDDKKNASYVLSIIHYRIFLLCDYLQKNINNFPEYKSYIERLLKKINKIVLVENAPDNNNTSYTINKGDEIVLCMRSKKTWKLHDLNILMYVVLHELAHVACPEIDHTELFKKIFIFLLKVSNKIDIYEIINYEIDPHEYCGLIINETLV</sequence>
<feature type="transmembrane region" description="Helical" evidence="1">
    <location>
        <begin position="6"/>
        <end position="24"/>
    </location>
</feature>
<keyword evidence="1" id="KW-1133">Transmembrane helix</keyword>
<keyword evidence="1" id="KW-0812">Transmembrane</keyword>
<reference evidence="2" key="1">
    <citation type="submission" date="2018-10" db="EMBL/GenBank/DDBJ databases">
        <title>Hidden diversity of soil giant viruses.</title>
        <authorList>
            <person name="Schulz F."/>
            <person name="Alteio L."/>
            <person name="Goudeau D."/>
            <person name="Ryan E.M."/>
            <person name="Malmstrom R.R."/>
            <person name="Blanchard J."/>
            <person name="Woyke T."/>
        </authorList>
    </citation>
    <scope>NUCLEOTIDE SEQUENCE</scope>
    <source>
        <strain evidence="2">SAV1</strain>
    </source>
</reference>
<evidence type="ECO:0000313" key="2">
    <source>
        <dbReference type="EMBL" id="AYV85118.1"/>
    </source>
</evidence>
<accession>A0A3G5ADC1</accession>
<keyword evidence="1" id="KW-0472">Membrane</keyword>
<gene>
    <name evidence="2" type="ORF">Satyrvirus4_15</name>
</gene>